<organism evidence="3 4">
    <name type="scientific">Nitzschia inconspicua</name>
    <dbReference type="NCBI Taxonomy" id="303405"/>
    <lineage>
        <taxon>Eukaryota</taxon>
        <taxon>Sar</taxon>
        <taxon>Stramenopiles</taxon>
        <taxon>Ochrophyta</taxon>
        <taxon>Bacillariophyta</taxon>
        <taxon>Bacillariophyceae</taxon>
        <taxon>Bacillariophycidae</taxon>
        <taxon>Bacillariales</taxon>
        <taxon>Bacillariaceae</taxon>
        <taxon>Nitzschia</taxon>
    </lineage>
</organism>
<dbReference type="EMBL" id="JAGRRH010000001">
    <property type="protein sequence ID" value="KAG7374967.1"/>
    <property type="molecule type" value="Genomic_DNA"/>
</dbReference>
<feature type="region of interest" description="Disordered" evidence="1">
    <location>
        <begin position="1"/>
        <end position="44"/>
    </location>
</feature>
<protein>
    <submittedName>
        <fullName evidence="3">Cobalamin synthesis protein P47K</fullName>
    </submittedName>
</protein>
<dbReference type="Pfam" id="PF02492">
    <property type="entry name" value="cobW"/>
    <property type="match status" value="1"/>
</dbReference>
<sequence>MPKQKRLNKEKSSGCEEETNRNKSSVPTNKKQKKSKTPAPSPIPVTILSGFLGGGKTTLLQHILTSKDHKLKVAVIVNDMAELNVDGHVINRTLSTSQRNKYNRDDDGYSKQQGNESIKQKTVVSTLENGCICCTLRGDLIRELYNIQQNQPDIDYVIIESTGIAEPQQVAESFCVDPETQALALEKHQRLDQAVARLDTCVTVVDALHFPEYLRSLQRFQDVFQDGLDDAEEGEGEKSIAELMVEQVEFANVIVLNKVDLVDDPRQLDTAKALIRRLNPTARVLMASYGKIDLSQILNTRLFSMEEAGESPGWLLSLKKGVNSSSGEEMQLWFVQEWNAKQKHGKEDTLKDKNFLSITSKDSTSTGTILRSKGSCWIAGRDHDEISWTHVGRIIQLSPTAPWHCVTPEGEWDEDDKDEILAKMRPSSKDEREVVGSDPPTEPYKYGDRRQEIVLIGIHLDPLVLTNKLNECLLTEEEMSYHSVDLPIGAYADPLPPALVSCDTAKSLFMIVRHGQNQHIRIHETFVCTIHSIALKYQEHDEVKIRAVRVWLDKSDDLPVSNQQYHHGILIGTLRPFSCEQLSVSIPILSCNIDGGEPTTNRRLRLEVIPEKTQQQGTPAHSNNDDLLMMACCEVHLLAKSEPVPYSVASDSDDSDDSETDNDEDDNEIDGKVSMHDLTDCGDCPR</sequence>
<feature type="compositionally biased region" description="Basic and acidic residues" evidence="1">
    <location>
        <begin position="7"/>
        <end position="21"/>
    </location>
</feature>
<dbReference type="SMART" id="SM00833">
    <property type="entry name" value="CobW_C"/>
    <property type="match status" value="1"/>
</dbReference>
<accession>A0A9K3Q7X3</accession>
<dbReference type="InterPro" id="IPR003495">
    <property type="entry name" value="CobW/HypB/UreG_nucleotide-bd"/>
</dbReference>
<evidence type="ECO:0000256" key="1">
    <source>
        <dbReference type="SAM" id="MobiDB-lite"/>
    </source>
</evidence>
<dbReference type="InterPro" id="IPR011629">
    <property type="entry name" value="CobW-like_C"/>
</dbReference>
<evidence type="ECO:0000313" key="4">
    <source>
        <dbReference type="Proteomes" id="UP000693970"/>
    </source>
</evidence>
<evidence type="ECO:0000259" key="2">
    <source>
        <dbReference type="SMART" id="SM00833"/>
    </source>
</evidence>
<comment type="caution">
    <text evidence="3">The sequence shown here is derived from an EMBL/GenBank/DDBJ whole genome shotgun (WGS) entry which is preliminary data.</text>
</comment>
<evidence type="ECO:0000313" key="3">
    <source>
        <dbReference type="EMBL" id="KAG7374967.1"/>
    </source>
</evidence>
<dbReference type="PANTHER" id="PTHR43603">
    <property type="entry name" value="COBW DOMAIN-CONTAINING PROTEIN DDB_G0274527"/>
    <property type="match status" value="1"/>
</dbReference>
<feature type="domain" description="CobW C-terminal" evidence="2">
    <location>
        <begin position="280"/>
        <end position="473"/>
    </location>
</feature>
<keyword evidence="4" id="KW-1185">Reference proteome</keyword>
<dbReference type="InterPro" id="IPR051927">
    <property type="entry name" value="Zn_Chap_cDPG_Synth"/>
</dbReference>
<dbReference type="PANTHER" id="PTHR43603:SF1">
    <property type="entry name" value="ZINC-REGULATED GTPASE METALLOPROTEIN ACTIVATOR 1"/>
    <property type="match status" value="1"/>
</dbReference>
<proteinExistence type="predicted"/>
<feature type="region of interest" description="Disordered" evidence="1">
    <location>
        <begin position="644"/>
        <end position="686"/>
    </location>
</feature>
<reference evidence="3" key="1">
    <citation type="journal article" date="2021" name="Sci. Rep.">
        <title>Diploid genomic architecture of Nitzschia inconspicua, an elite biomass production diatom.</title>
        <authorList>
            <person name="Oliver A."/>
            <person name="Podell S."/>
            <person name="Pinowska A."/>
            <person name="Traller J.C."/>
            <person name="Smith S.R."/>
            <person name="McClure R."/>
            <person name="Beliaev A."/>
            <person name="Bohutskyi P."/>
            <person name="Hill E.A."/>
            <person name="Rabines A."/>
            <person name="Zheng H."/>
            <person name="Allen L.Z."/>
            <person name="Kuo A."/>
            <person name="Grigoriev I.V."/>
            <person name="Allen A.E."/>
            <person name="Hazlebeck D."/>
            <person name="Allen E.E."/>
        </authorList>
    </citation>
    <scope>NUCLEOTIDE SEQUENCE</scope>
    <source>
        <strain evidence="3">Hildebrandi</strain>
    </source>
</reference>
<dbReference type="CDD" id="cd03112">
    <property type="entry name" value="CobW-like"/>
    <property type="match status" value="1"/>
</dbReference>
<feature type="compositionally biased region" description="Basic and acidic residues" evidence="1">
    <location>
        <begin position="424"/>
        <end position="435"/>
    </location>
</feature>
<feature type="compositionally biased region" description="Basic and acidic residues" evidence="1">
    <location>
        <begin position="669"/>
        <end position="686"/>
    </location>
</feature>
<dbReference type="Proteomes" id="UP000693970">
    <property type="component" value="Unassembled WGS sequence"/>
</dbReference>
<name>A0A9K3Q7X3_9STRA</name>
<feature type="compositionally biased region" description="Acidic residues" evidence="1">
    <location>
        <begin position="651"/>
        <end position="668"/>
    </location>
</feature>
<feature type="region of interest" description="Disordered" evidence="1">
    <location>
        <begin position="424"/>
        <end position="443"/>
    </location>
</feature>
<dbReference type="Pfam" id="PF07683">
    <property type="entry name" value="CobW_C"/>
    <property type="match status" value="1"/>
</dbReference>
<dbReference type="AlphaFoldDB" id="A0A9K3Q7X3"/>
<reference evidence="3" key="2">
    <citation type="submission" date="2021-04" db="EMBL/GenBank/DDBJ databases">
        <authorList>
            <person name="Podell S."/>
        </authorList>
    </citation>
    <scope>NUCLEOTIDE SEQUENCE</scope>
    <source>
        <strain evidence="3">Hildebrandi</strain>
    </source>
</reference>
<dbReference type="OrthoDB" id="272672at2759"/>
<gene>
    <name evidence="3" type="ORF">IV203_014062</name>
</gene>